<keyword evidence="2" id="KW-0378">Hydrolase</keyword>
<dbReference type="GO" id="GO:0016787">
    <property type="term" value="F:hydrolase activity"/>
    <property type="evidence" value="ECO:0007669"/>
    <property type="project" value="UniProtKB-KW"/>
</dbReference>
<dbReference type="Pfam" id="PF18859">
    <property type="entry name" value="acVLRF1"/>
    <property type="match status" value="1"/>
</dbReference>
<evidence type="ECO:0000313" key="2">
    <source>
        <dbReference type="EMBL" id="XDV69705.1"/>
    </source>
</evidence>
<evidence type="ECO:0000259" key="1">
    <source>
        <dbReference type="Pfam" id="PF18859"/>
    </source>
</evidence>
<dbReference type="InterPro" id="IPR040783">
    <property type="entry name" value="VLRF1"/>
</dbReference>
<gene>
    <name evidence="2" type="ORF">ABQM86_11935</name>
</gene>
<dbReference type="RefSeq" id="WP_369744513.1">
    <property type="nucleotide sequence ID" value="NZ_CP165735.1"/>
</dbReference>
<proteinExistence type="predicted"/>
<dbReference type="AlphaFoldDB" id="A0AB39YHE2"/>
<accession>A0AB39YHE2</accession>
<reference evidence="2" key="1">
    <citation type="submission" date="2024-07" db="EMBL/GenBank/DDBJ databases">
        <authorList>
            <person name="Li J."/>
            <person name="Wei H."/>
            <person name="Ma J."/>
        </authorList>
    </citation>
    <scope>NUCLEOTIDE SEQUENCE</scope>
    <source>
        <strain evidence="2">AMU7</strain>
    </source>
</reference>
<protein>
    <submittedName>
        <fullName evidence="2">Vms1/Ankzf1 family peptidyl-tRNA hydrolase</fullName>
    </submittedName>
</protein>
<organism evidence="2">
    <name type="scientific">Paenarthrobacter sp. AMU7</name>
    <dbReference type="NCBI Taxonomy" id="3162492"/>
    <lineage>
        <taxon>Bacteria</taxon>
        <taxon>Bacillati</taxon>
        <taxon>Actinomycetota</taxon>
        <taxon>Actinomycetes</taxon>
        <taxon>Micrococcales</taxon>
        <taxon>Micrococcaceae</taxon>
        <taxon>Paenarthrobacter</taxon>
    </lineage>
</organism>
<dbReference type="EMBL" id="CP165735">
    <property type="protein sequence ID" value="XDV69705.1"/>
    <property type="molecule type" value="Genomic_DNA"/>
</dbReference>
<name>A0AB39YHE2_9MICC</name>
<sequence length="200" mass="21070">MDRRASAHRHQAIRTALVSATRLPGWVERFAAGHGPVVEDLYDGGLLLRAADGATALLKAPWPSDGRPGRGSSELHRLASLAAQERGLGLVLVRRGGYAVASASGTTIIASKSGNRFIDARSTAEHAARIFTEHLMEYIVPGGDRALVDQVLAQPALKAFTGRTRLAFLDIQEIKSAALQKAAADACSIRITVTDPGAAG</sequence>
<feature type="domain" description="Actinobacteria/chloroflexi VLRF1 release factor" evidence="1">
    <location>
        <begin position="121"/>
        <end position="192"/>
    </location>
</feature>